<feature type="compositionally biased region" description="Low complexity" evidence="1">
    <location>
        <begin position="1"/>
        <end position="18"/>
    </location>
</feature>
<keyword evidence="3" id="KW-1185">Reference proteome</keyword>
<name>A0ABR8JPT8_9BACT</name>
<comment type="caution">
    <text evidence="2">The sequence shown here is derived from an EMBL/GenBank/DDBJ whole genome shotgun (WGS) entry which is preliminary data.</text>
</comment>
<reference evidence="2 3" key="1">
    <citation type="submission" date="2020-09" db="EMBL/GenBank/DDBJ databases">
        <authorList>
            <person name="Kim M.K."/>
        </authorList>
    </citation>
    <scope>NUCLEOTIDE SEQUENCE [LARGE SCALE GENOMIC DNA]</scope>
    <source>
        <strain evidence="2 3">BT189</strain>
    </source>
</reference>
<organism evidence="2 3">
    <name type="scientific">Hymenobacter armeniacus</name>
    <dbReference type="NCBI Taxonomy" id="2771358"/>
    <lineage>
        <taxon>Bacteria</taxon>
        <taxon>Pseudomonadati</taxon>
        <taxon>Bacteroidota</taxon>
        <taxon>Cytophagia</taxon>
        <taxon>Cytophagales</taxon>
        <taxon>Hymenobacteraceae</taxon>
        <taxon>Hymenobacter</taxon>
    </lineage>
</organism>
<proteinExistence type="predicted"/>
<gene>
    <name evidence="2" type="ORF">IC234_06900</name>
</gene>
<protein>
    <recommendedName>
        <fullName evidence="4">STAS/SEC14 domain-containing protein</fullName>
    </recommendedName>
</protein>
<dbReference type="EMBL" id="JACXAC010000002">
    <property type="protein sequence ID" value="MBD2721853.1"/>
    <property type="molecule type" value="Genomic_DNA"/>
</dbReference>
<feature type="region of interest" description="Disordered" evidence="1">
    <location>
        <begin position="1"/>
        <end position="20"/>
    </location>
</feature>
<evidence type="ECO:0000313" key="3">
    <source>
        <dbReference type="Proteomes" id="UP000606003"/>
    </source>
</evidence>
<dbReference type="Proteomes" id="UP000606003">
    <property type="component" value="Unassembled WGS sequence"/>
</dbReference>
<accession>A0ABR8JPT8</accession>
<dbReference type="RefSeq" id="WP_190923119.1">
    <property type="nucleotide sequence ID" value="NZ_JACXAC010000002.1"/>
</dbReference>
<sequence length="149" mass="16801">MDATSATTSAQSSQSMTSLTRGDGSVYLTVERNRAENWIHARWYGRQTLGSVMDGGLTYVDMLRQEPCPKLLNDHRDLVGDFSAANDWIEQVWTPLIVSAGLRYFAQVLSPDIFGQLAIEDLQVRIGDLLHIHLFDSLENAQHWLRGRP</sequence>
<evidence type="ECO:0000313" key="2">
    <source>
        <dbReference type="EMBL" id="MBD2721853.1"/>
    </source>
</evidence>
<evidence type="ECO:0000256" key="1">
    <source>
        <dbReference type="SAM" id="MobiDB-lite"/>
    </source>
</evidence>
<evidence type="ECO:0008006" key="4">
    <source>
        <dbReference type="Google" id="ProtNLM"/>
    </source>
</evidence>